<dbReference type="RefSeq" id="WP_166379934.1">
    <property type="nucleotide sequence ID" value="NZ_BAAATT010000005.1"/>
</dbReference>
<gene>
    <name evidence="2" type="ORF">Cme02nite_38620</name>
</gene>
<keyword evidence="1" id="KW-0175">Coiled coil</keyword>
<protein>
    <submittedName>
        <fullName evidence="2">Uncharacterized protein</fullName>
    </submittedName>
</protein>
<sequence length="128" mass="14881">MNTLNIDTTAAGRLVVVAEKDPSETRGRLWFIRRWAATGAWNLHVRWRHRAVMAEAALRHVKEELAREQELRREEAKRADAWKREVQGKVNKLLQLSRDLDTARQANTFLENRIERLTAEAITGEPRS</sequence>
<comment type="caution">
    <text evidence="2">The sequence shown here is derived from an EMBL/GenBank/DDBJ whole genome shotgun (WGS) entry which is preliminary data.</text>
</comment>
<evidence type="ECO:0000256" key="1">
    <source>
        <dbReference type="SAM" id="Coils"/>
    </source>
</evidence>
<evidence type="ECO:0000313" key="2">
    <source>
        <dbReference type="EMBL" id="GIG15530.1"/>
    </source>
</evidence>
<organism evidence="2 3">
    <name type="scientific">Catellatospora methionotrophica</name>
    <dbReference type="NCBI Taxonomy" id="121620"/>
    <lineage>
        <taxon>Bacteria</taxon>
        <taxon>Bacillati</taxon>
        <taxon>Actinomycetota</taxon>
        <taxon>Actinomycetes</taxon>
        <taxon>Micromonosporales</taxon>
        <taxon>Micromonosporaceae</taxon>
        <taxon>Catellatospora</taxon>
    </lineage>
</organism>
<dbReference type="EMBL" id="BONJ01000020">
    <property type="protein sequence ID" value="GIG15530.1"/>
    <property type="molecule type" value="Genomic_DNA"/>
</dbReference>
<dbReference type="Proteomes" id="UP000660339">
    <property type="component" value="Unassembled WGS sequence"/>
</dbReference>
<evidence type="ECO:0000313" key="3">
    <source>
        <dbReference type="Proteomes" id="UP000660339"/>
    </source>
</evidence>
<name>A0A8J3LB64_9ACTN</name>
<feature type="coiled-coil region" evidence="1">
    <location>
        <begin position="51"/>
        <end position="120"/>
    </location>
</feature>
<proteinExistence type="predicted"/>
<keyword evidence="3" id="KW-1185">Reference proteome</keyword>
<dbReference type="AlphaFoldDB" id="A0A8J3LB64"/>
<accession>A0A8J3LB64</accession>
<reference evidence="2" key="1">
    <citation type="submission" date="2021-01" db="EMBL/GenBank/DDBJ databases">
        <title>Whole genome shotgun sequence of Catellatospora methionotrophica NBRC 14553.</title>
        <authorList>
            <person name="Komaki H."/>
            <person name="Tamura T."/>
        </authorList>
    </citation>
    <scope>NUCLEOTIDE SEQUENCE</scope>
    <source>
        <strain evidence="2">NBRC 14553</strain>
    </source>
</reference>